<proteinExistence type="predicted"/>
<evidence type="ECO:0000313" key="4">
    <source>
        <dbReference type="Proteomes" id="UP001597337"/>
    </source>
</evidence>
<keyword evidence="1" id="KW-0535">Nitrogen fixation</keyword>
<dbReference type="RefSeq" id="WP_386028621.1">
    <property type="nucleotide sequence ID" value="NZ_JBHUHX010000058.1"/>
</dbReference>
<name>A0ABW4YDT3_9GAMM</name>
<dbReference type="SUPFAM" id="SSF53146">
    <property type="entry name" value="Nitrogenase accessory factor-like"/>
    <property type="match status" value="1"/>
</dbReference>
<dbReference type="Gene3D" id="3.30.420.130">
    <property type="entry name" value="Dinitrogenase iron-molybdenum cofactor biosynthesis domain"/>
    <property type="match status" value="1"/>
</dbReference>
<dbReference type="InterPro" id="IPR034165">
    <property type="entry name" value="NifB_C"/>
</dbReference>
<evidence type="ECO:0000256" key="1">
    <source>
        <dbReference type="ARBA" id="ARBA00023231"/>
    </source>
</evidence>
<protein>
    <submittedName>
        <fullName evidence="3">NifB/NifX family molybdenum-iron cluster-binding protein</fullName>
    </submittedName>
</protein>
<dbReference type="Pfam" id="PF02579">
    <property type="entry name" value="Nitro_FeMo-Co"/>
    <property type="match status" value="1"/>
</dbReference>
<comment type="caution">
    <text evidence="3">The sequence shown here is derived from an EMBL/GenBank/DDBJ whole genome shotgun (WGS) entry which is preliminary data.</text>
</comment>
<dbReference type="InterPro" id="IPR003731">
    <property type="entry name" value="Di-Nase_FeMo-co_biosynth"/>
</dbReference>
<dbReference type="EMBL" id="JBHUHX010000058">
    <property type="protein sequence ID" value="MFD2113786.1"/>
    <property type="molecule type" value="Genomic_DNA"/>
</dbReference>
<dbReference type="InterPro" id="IPR036105">
    <property type="entry name" value="DiNase_FeMo-co_biosyn_sf"/>
</dbReference>
<dbReference type="PANTHER" id="PTHR33937">
    <property type="entry name" value="IRON-MOLYBDENUM PROTEIN-RELATED-RELATED"/>
    <property type="match status" value="1"/>
</dbReference>
<dbReference type="PANTHER" id="PTHR33937:SF1">
    <property type="entry name" value="IRON-MOLIBDENUM COFACTOR PROCESSING PROTEIN"/>
    <property type="match status" value="1"/>
</dbReference>
<accession>A0ABW4YDT3</accession>
<feature type="domain" description="Dinitrogenase iron-molybdenum cofactor biosynthesis" evidence="2">
    <location>
        <begin position="31"/>
        <end position="124"/>
    </location>
</feature>
<sequence length="130" mass="14144">MMSSPDAQQIHSLQLATGERLVAVATKGNVQIDQHFGHADDFKIYAVGSNGVRYIETRVVEHYCQGGYGDEDTWAIILRALADCSALFVARIGDGPRAKLTAAGIRPIDDYPFEAIEEAIAAWHQQVATA</sequence>
<evidence type="ECO:0000313" key="3">
    <source>
        <dbReference type="EMBL" id="MFD2113786.1"/>
    </source>
</evidence>
<gene>
    <name evidence="3" type="ORF">ACFSJC_18210</name>
</gene>
<dbReference type="InterPro" id="IPR051840">
    <property type="entry name" value="NifX/NifY_domain"/>
</dbReference>
<dbReference type="Proteomes" id="UP001597337">
    <property type="component" value="Unassembled WGS sequence"/>
</dbReference>
<dbReference type="CDD" id="cd00852">
    <property type="entry name" value="NifB"/>
    <property type="match status" value="1"/>
</dbReference>
<reference evidence="4" key="1">
    <citation type="journal article" date="2019" name="Int. J. Syst. Evol. Microbiol.">
        <title>The Global Catalogue of Microorganisms (GCM) 10K type strain sequencing project: providing services to taxonomists for standard genome sequencing and annotation.</title>
        <authorList>
            <consortium name="The Broad Institute Genomics Platform"/>
            <consortium name="The Broad Institute Genome Sequencing Center for Infectious Disease"/>
            <person name="Wu L."/>
            <person name="Ma J."/>
        </authorList>
    </citation>
    <scope>NUCLEOTIDE SEQUENCE [LARGE SCALE GENOMIC DNA]</scope>
    <source>
        <strain evidence="4">KACC 12597</strain>
    </source>
</reference>
<keyword evidence="4" id="KW-1185">Reference proteome</keyword>
<evidence type="ECO:0000259" key="2">
    <source>
        <dbReference type="Pfam" id="PF02579"/>
    </source>
</evidence>
<organism evidence="3 4">
    <name type="scientific">Thiorhodococcus fuscus</name>
    <dbReference type="NCBI Taxonomy" id="527200"/>
    <lineage>
        <taxon>Bacteria</taxon>
        <taxon>Pseudomonadati</taxon>
        <taxon>Pseudomonadota</taxon>
        <taxon>Gammaproteobacteria</taxon>
        <taxon>Chromatiales</taxon>
        <taxon>Chromatiaceae</taxon>
        <taxon>Thiorhodococcus</taxon>
    </lineage>
</organism>